<feature type="domain" description="Transcription factor CBF/NF-Y/archaeal histone" evidence="7">
    <location>
        <begin position="35"/>
        <end position="99"/>
    </location>
</feature>
<dbReference type="InterPro" id="IPR003958">
    <property type="entry name" value="CBFA_NFYB_domain"/>
</dbReference>
<feature type="compositionally biased region" description="Basic and acidic residues" evidence="6">
    <location>
        <begin position="214"/>
        <end position="229"/>
    </location>
</feature>
<dbReference type="GO" id="GO:0031490">
    <property type="term" value="F:chromatin DNA binding"/>
    <property type="evidence" value="ECO:0007669"/>
    <property type="project" value="TreeGrafter"/>
</dbReference>
<dbReference type="InterPro" id="IPR051377">
    <property type="entry name" value="DNA_Pol-Epsilon_Subunit"/>
</dbReference>
<dbReference type="InterPro" id="IPR009072">
    <property type="entry name" value="Histone-fold"/>
</dbReference>
<dbReference type="SUPFAM" id="SSF47113">
    <property type="entry name" value="Histone-fold"/>
    <property type="match status" value="1"/>
</dbReference>
<dbReference type="OrthoDB" id="1707486at2759"/>
<dbReference type="GO" id="GO:0008622">
    <property type="term" value="C:epsilon DNA polymerase complex"/>
    <property type="evidence" value="ECO:0007669"/>
    <property type="project" value="TreeGrafter"/>
</dbReference>
<name>A0A2J6PUC8_9HELO</name>
<evidence type="ECO:0000256" key="3">
    <source>
        <dbReference type="ARBA" id="ARBA00023242"/>
    </source>
</evidence>
<dbReference type="PANTHER" id="PTHR46172:SF1">
    <property type="entry name" value="DNA POLYMERASE EPSILON SUBUNIT 3"/>
    <property type="match status" value="1"/>
</dbReference>
<evidence type="ECO:0000256" key="6">
    <source>
        <dbReference type="SAM" id="MobiDB-lite"/>
    </source>
</evidence>
<sequence>MPPRKSEVSKAGTGDEATAAKEALVRDGINIEDLNLPKSIVTRLAKGVLPPNTQIQGNAMLAMTKSATVFVNYLASHSNEHASAANRKTITPQDVFNALEDLEFPDFRPRLEAELAKFNEVQTDKRNAYRNKVAENKAAAQSGHGEDGDAELDRDGQPATKKARLEPGDSSEMDASEMPEGYNETSRADDDGEDNEGHGDEEEDDDEEQEEPDSERLEVEEPLEEADHGEAEDEALDNGDDSD</sequence>
<dbReference type="STRING" id="1745343.A0A2J6PUC8"/>
<gene>
    <name evidence="8" type="ORF">NA56DRAFT_681078</name>
</gene>
<feature type="compositionally biased region" description="Basic and acidic residues" evidence="6">
    <location>
        <begin position="144"/>
        <end position="156"/>
    </location>
</feature>
<keyword evidence="2" id="KW-0235">DNA replication</keyword>
<dbReference type="Pfam" id="PF00808">
    <property type="entry name" value="CBFD_NFYB_HMF"/>
    <property type="match status" value="1"/>
</dbReference>
<dbReference type="EMBL" id="KZ613499">
    <property type="protein sequence ID" value="PMD17506.1"/>
    <property type="molecule type" value="Genomic_DNA"/>
</dbReference>
<dbReference type="GO" id="GO:0031507">
    <property type="term" value="P:heterochromatin formation"/>
    <property type="evidence" value="ECO:0007669"/>
    <property type="project" value="TreeGrafter"/>
</dbReference>
<dbReference type="Proteomes" id="UP000235672">
    <property type="component" value="Unassembled WGS sequence"/>
</dbReference>
<accession>A0A2J6PUC8</accession>
<dbReference type="GO" id="GO:0006272">
    <property type="term" value="P:leading strand elongation"/>
    <property type="evidence" value="ECO:0007669"/>
    <property type="project" value="TreeGrafter"/>
</dbReference>
<keyword evidence="3" id="KW-0539">Nucleus</keyword>
<feature type="region of interest" description="Disordered" evidence="6">
    <location>
        <begin position="135"/>
        <end position="243"/>
    </location>
</feature>
<comment type="subcellular location">
    <subcellularLocation>
        <location evidence="1">Nucleus</location>
    </subcellularLocation>
</comment>
<evidence type="ECO:0000256" key="2">
    <source>
        <dbReference type="ARBA" id="ARBA00022705"/>
    </source>
</evidence>
<evidence type="ECO:0000256" key="1">
    <source>
        <dbReference type="ARBA" id="ARBA00004123"/>
    </source>
</evidence>
<feature type="compositionally biased region" description="Acidic residues" evidence="6">
    <location>
        <begin position="230"/>
        <end position="243"/>
    </location>
</feature>
<dbReference type="AlphaFoldDB" id="A0A2J6PUC8"/>
<organism evidence="8 9">
    <name type="scientific">Hyaloscypha hepaticicola</name>
    <dbReference type="NCBI Taxonomy" id="2082293"/>
    <lineage>
        <taxon>Eukaryota</taxon>
        <taxon>Fungi</taxon>
        <taxon>Dikarya</taxon>
        <taxon>Ascomycota</taxon>
        <taxon>Pezizomycotina</taxon>
        <taxon>Leotiomycetes</taxon>
        <taxon>Helotiales</taxon>
        <taxon>Hyaloscyphaceae</taxon>
        <taxon>Hyaloscypha</taxon>
    </lineage>
</organism>
<evidence type="ECO:0000313" key="8">
    <source>
        <dbReference type="EMBL" id="PMD17506.1"/>
    </source>
</evidence>
<reference evidence="8 9" key="1">
    <citation type="submission" date="2016-05" db="EMBL/GenBank/DDBJ databases">
        <title>A degradative enzymes factory behind the ericoid mycorrhizal symbiosis.</title>
        <authorList>
            <consortium name="DOE Joint Genome Institute"/>
            <person name="Martino E."/>
            <person name="Morin E."/>
            <person name="Grelet G."/>
            <person name="Kuo A."/>
            <person name="Kohler A."/>
            <person name="Daghino S."/>
            <person name="Barry K."/>
            <person name="Choi C."/>
            <person name="Cichocki N."/>
            <person name="Clum A."/>
            <person name="Copeland A."/>
            <person name="Hainaut M."/>
            <person name="Haridas S."/>
            <person name="Labutti K."/>
            <person name="Lindquist E."/>
            <person name="Lipzen A."/>
            <person name="Khouja H.-R."/>
            <person name="Murat C."/>
            <person name="Ohm R."/>
            <person name="Olson A."/>
            <person name="Spatafora J."/>
            <person name="Veneault-Fourrey C."/>
            <person name="Henrissat B."/>
            <person name="Grigoriev I."/>
            <person name="Martin F."/>
            <person name="Perotto S."/>
        </authorList>
    </citation>
    <scope>NUCLEOTIDE SEQUENCE [LARGE SCALE GENOMIC DNA]</scope>
    <source>
        <strain evidence="8 9">UAMH 7357</strain>
    </source>
</reference>
<evidence type="ECO:0000259" key="7">
    <source>
        <dbReference type="Pfam" id="PF00808"/>
    </source>
</evidence>
<dbReference type="GO" id="GO:0008623">
    <property type="term" value="C:CHRAC"/>
    <property type="evidence" value="ECO:0007669"/>
    <property type="project" value="TreeGrafter"/>
</dbReference>
<dbReference type="Gene3D" id="1.10.20.10">
    <property type="entry name" value="Histone, subunit A"/>
    <property type="match status" value="1"/>
</dbReference>
<evidence type="ECO:0000256" key="5">
    <source>
        <dbReference type="ARBA" id="ARBA00042096"/>
    </source>
</evidence>
<dbReference type="GO" id="GO:0046982">
    <property type="term" value="F:protein heterodimerization activity"/>
    <property type="evidence" value="ECO:0007669"/>
    <property type="project" value="InterPro"/>
</dbReference>
<proteinExistence type="predicted"/>
<keyword evidence="9" id="KW-1185">Reference proteome</keyword>
<dbReference type="PANTHER" id="PTHR46172">
    <property type="entry name" value="DNA POLYMERASE EPSILON SUBUNIT 3"/>
    <property type="match status" value="1"/>
</dbReference>
<evidence type="ECO:0000256" key="4">
    <source>
        <dbReference type="ARBA" id="ARBA00039775"/>
    </source>
</evidence>
<dbReference type="GO" id="GO:0006974">
    <property type="term" value="P:DNA damage response"/>
    <property type="evidence" value="ECO:0007669"/>
    <property type="project" value="TreeGrafter"/>
</dbReference>
<evidence type="ECO:0000313" key="9">
    <source>
        <dbReference type="Proteomes" id="UP000235672"/>
    </source>
</evidence>
<dbReference type="CDD" id="cd22928">
    <property type="entry name" value="HFD_POLE3_DPB4"/>
    <property type="match status" value="1"/>
</dbReference>
<protein>
    <recommendedName>
        <fullName evidence="4">DNA polymerase epsilon subunit D</fullName>
    </recommendedName>
    <alternativeName>
        <fullName evidence="5">DNA polymerase II subunit D</fullName>
    </alternativeName>
</protein>
<feature type="compositionally biased region" description="Acidic residues" evidence="6">
    <location>
        <begin position="190"/>
        <end position="213"/>
    </location>
</feature>